<dbReference type="PROSITE" id="PS51590">
    <property type="entry name" value="SAM_MT_MNV_L"/>
    <property type="match status" value="1"/>
</dbReference>
<protein>
    <recommendedName>
        <fullName evidence="21">RNA-directed RNA polymerase L</fullName>
        <shortName evidence="21">Protein L</shortName>
    </recommendedName>
    <alternativeName>
        <fullName evidence="21">Large structural protein</fullName>
    </alternativeName>
    <alternativeName>
        <fullName evidence="21">Replicase</fullName>
    </alternativeName>
    <alternativeName>
        <fullName evidence="21">Transcriptase</fullName>
    </alternativeName>
    <domain>
        <recommendedName>
            <fullName evidence="21">RNA-directed RNA polymerase</fullName>
            <ecNumber evidence="21">2.7.7.48</ecNumber>
        </recommendedName>
    </domain>
    <domain>
        <recommendedName>
            <fullName evidence="21">GTP phosphohydrolase</fullName>
            <ecNumber evidence="21">3.6.1.-</ecNumber>
        </recommendedName>
    </domain>
    <domain>
        <recommendedName>
            <fullName evidence="21">GDP polyribonucleotidyltransferase</fullName>
            <ecNumber evidence="21">2.7.7.88</ecNumber>
        </recommendedName>
        <alternativeName>
            <fullName evidence="21">PRNTase</fullName>
        </alternativeName>
    </domain>
    <domain>
        <recommendedName>
            <fullName evidence="21">mRNA (nucleoside-2'-O-)-methyltransferase</fullName>
            <shortName evidence="21">N1-2'-O-MTase</shortName>
            <ecNumber evidence="21">2.1.1.-</ecNumber>
        </recommendedName>
    </domain>
    <domain>
        <recommendedName>
            <fullName evidence="21">mRNA (guanine-N(7)-)-methyltransferase</fullName>
            <shortName evidence="21">G-N7-MTase</shortName>
        </recommendedName>
    </domain>
</protein>
<comment type="similarity">
    <text evidence="2 21">Belongs to the paramyxovirus L protein family.</text>
</comment>
<keyword evidence="6 21" id="KW-0808">Transferase</keyword>
<comment type="catalytic activity">
    <reaction evidence="20 21">
        <text>GTP + H2O = GDP + phosphate + H(+)</text>
        <dbReference type="Rhea" id="RHEA:19669"/>
        <dbReference type="ChEBI" id="CHEBI:15377"/>
        <dbReference type="ChEBI" id="CHEBI:15378"/>
        <dbReference type="ChEBI" id="CHEBI:37565"/>
        <dbReference type="ChEBI" id="CHEBI:43474"/>
        <dbReference type="ChEBI" id="CHEBI:58189"/>
    </reaction>
</comment>
<evidence type="ECO:0000256" key="14">
    <source>
        <dbReference type="ARBA" id="ARBA00023042"/>
    </source>
</evidence>
<dbReference type="InterPro" id="IPR039736">
    <property type="entry name" value="L_poly_C"/>
</dbReference>
<dbReference type="NCBIfam" id="TIGR04198">
    <property type="entry name" value="paramyx_RNAcap"/>
    <property type="match status" value="1"/>
</dbReference>
<keyword evidence="25" id="KW-1185">Reference proteome</keyword>
<evidence type="ECO:0000256" key="15">
    <source>
        <dbReference type="ARBA" id="ARBA00023268"/>
    </source>
</evidence>
<dbReference type="GO" id="GO:0030430">
    <property type="term" value="C:host cell cytoplasm"/>
    <property type="evidence" value="ECO:0007669"/>
    <property type="project" value="UniProtKB-SubCell"/>
</dbReference>
<keyword evidence="11 21" id="KW-0067">ATP-binding</keyword>
<dbReference type="EC" id="3.6.1.-" evidence="21"/>
<comment type="catalytic activity">
    <reaction evidence="16">
        <text>a 5'-end triphospho-adenylyl-adenylyl-cytidylyl-adenosine in mRNA + GDP + H(+) = a 5'-end (5'-triphosphoguanosine)-adenylyl-adenylyl-cytidylyl-adenosine in mRNA + diphosphate</text>
        <dbReference type="Rhea" id="RHEA:65436"/>
        <dbReference type="Rhea" id="RHEA-COMP:16797"/>
        <dbReference type="Rhea" id="RHEA-COMP:16799"/>
        <dbReference type="ChEBI" id="CHEBI:15378"/>
        <dbReference type="ChEBI" id="CHEBI:33019"/>
        <dbReference type="ChEBI" id="CHEBI:58189"/>
        <dbReference type="ChEBI" id="CHEBI:156484"/>
        <dbReference type="ChEBI" id="CHEBI:156503"/>
        <dbReference type="EC" id="2.7.7.88"/>
    </reaction>
</comment>
<dbReference type="InterPro" id="IPR014023">
    <property type="entry name" value="Mononeg_RNA_pol_cat"/>
</dbReference>
<evidence type="ECO:0000256" key="11">
    <source>
        <dbReference type="ARBA" id="ARBA00022840"/>
    </source>
</evidence>
<dbReference type="EC" id="2.1.1.-" evidence="21"/>
<dbReference type="InterPro" id="IPR026890">
    <property type="entry name" value="Mononeg_mRNAcap"/>
</dbReference>
<dbReference type="InterPro" id="IPR016269">
    <property type="entry name" value="RNA-dir_pol_paramyxovirus"/>
</dbReference>
<dbReference type="GO" id="GO:0044423">
    <property type="term" value="C:virion component"/>
    <property type="evidence" value="ECO:0007669"/>
    <property type="project" value="UniProtKB-KW"/>
</dbReference>
<dbReference type="Pfam" id="PF14318">
    <property type="entry name" value="Mononeg_mRNAcap"/>
    <property type="match status" value="1"/>
</dbReference>
<keyword evidence="12 21" id="KW-0946">Virion</keyword>
<keyword evidence="3 21" id="KW-0696">RNA-directed RNA polymerase</keyword>
<dbReference type="GO" id="GO:0003924">
    <property type="term" value="F:GTPase activity"/>
    <property type="evidence" value="ECO:0007669"/>
    <property type="project" value="RHEA"/>
</dbReference>
<sequence length="2226" mass="252831">MEFKQADQIIHPEIHLDSPIIGNKILYLWRLTGLPTPSNLEHNSSIPIDIWPNIRRRESRLVFKIDIIKKHLTQWLHMRNLVLTSQYAICHPYSLEWLTTIKLKCISDNFTVIRKALIRARDMTRSGFDQLFCQLSTRLTNTGVLFSRKVGSSVPTCTEGNYLLDNPDLWFNTEWSHACLFWLHIKQAMRNLIRISKSQQDSKSITIINRAEIFVGISPDVCIIVDAATMNYTVLSFECVLMYCDVLEGRVNVVMLCKLSKLLEPLEERVNTLFKLVDNVSLSLGDRVYDVISSLEALAYGAIQLYDFDKEERGEFFAFNLREIYQILQESTLKDMSFKIIRGIRIIYSDLNPDQAAELLCVMRLWGHPLLYSNRAAQKVRESMCSPKMVQFDTIIVVLAFFKRAIINGYRRKKGGLWPSVKEWSLLNEELKSAFHDAVELTDAFTLRYYREVAAIQFDKSFEFDIGADLSVYLKDKAICRPKDEWFRVFRPAFEVPKPTNTMAIEQTSNRLLLNFLSRTEFDPQKEFEYVTSMEYLNDEEFCASYSLKEKEVKRDGRIFAKMTPKMRSCQVLLEALLSTHVSDLFKENGVSMEQISLTKSLIAMSQLAPRVNMKEDKAARLSDKKINHKTLQPNREYRVRNDTPQQEKVVIAGFLTTDLQKYCLNWRYESIKLFAVALNQLFGIPHGFEWIHLRLRNTTMFVGDPYNPPSSPNGPDLDDQANEDIFIVSPRGGIEGLCQKMWTMISIALIHAAAAKVGCRVASMVQGDNQVIAITREVHTGERTKESSRELRLLCDEFFSEFKRLNYGLGHNLKAKETIRSQSFFVYSKRVFFEGRILSQILKNASKLNLISDCLAENSISSCSNISSTIARLVENGLSKDVAYILNFFTIVRQLLFDEIYSLSLDYSNTRKLIGTENIPMLVAAALVPGQLGGFNFLNLARLFTRNIGDPVTCSLSDIKWLIKAKLLAPHILRNIVLRNPGEGTWSTLVADPYALNIPFVRLPTTYLKRHTQRALISQSTNPLLHGVFIPTQHEEDELLCRFLLDREQVMPRAAHIVFESSALGRRKYLQGLIDTTQTIIRHALNCLPVSYKKSEKIQNYNLLYLTSLYDEVLSPDPSPLPLIDIWNRNLLDFNTCSVTLANFTRICSWSNILNGRQIIGVTTPDTLELCQGSLISCGNICEPCMVGDRSYSWFHLPAGVTFDPREDPIVTQRVPYLGSKTEEHRAASLGHIKGMDHHLKQAIRGSSVYIWAYGETEKNWEDAVNLANTRCNVNRMILQTLCPIPSTSNLQHRLADGISTVKFTPASLARVSSYIHICNDKQKHEQLEQSYESNLIYQQIMLLGLGIFETLYPLDMMRVTSEQTLHLHTGFSCCVREADVSMVCETQASFPKLTITKWNKFLFSQVPVSEESITQIASAEFRANEANLDAEPTYTLMTMLASFCARALSETLFQDVHASSVKNDAIMIYDNSTNYISEALSVDVTQLAVELGKAILLEMAYQMYYLRVVGKTNIIMYIQTVIKRIPVIQLATLALTISHETIYHRIREKKLVLEPTQPYVSAIDYIKSSREFIVRGVHAYLAMLESGLDSEYNIFDYLEGELSRKIDQLMARRLCILTLLAGSKLNLPLIKGQEPIVKCKLLTDSLQNTSDQGFTNKDIATLALNPKILTYPTNLYYMMRKTLSLIRGREDTTLILTSLYETEYYRSSDLVAPNKDIPIDMFNAPPVLLAEDIVFDKLELHSPIVTDKYELDSLGPPCLSISDPLSKYLYRPIGTASTSWYKTTALLACDILRTMPLGSSLYLCEGSGSSMACIEEAFPAETIYYNSYFSNEYNPPQRNIGPLPTQFCSSTVYQNLTAGIPCSLGFVQQFHVLWNENSDETDVSSTSCVNFICQKVPLNSCHLVHADLDLPIQTPRVVWHSCLTNVLIIAANVLKIGGHIVIKLYGSDELLLSLAIGFAWCVFNDIKIIRNGYCNQKSLECYLHGIKKCAVPLVRIQEIQQRLCTFAEKGLSAVPQDVLNKIYASINSSIEAQKRLSSQSALKWELGSLNSTDMLLLKVGGHSVLDAISDYSSVHDGDVDYYQNTTAQLIDVALNEVIHIKADTTTLDLSLMMSPYNLAIGGKVATILRGLVLQVLIYRIKESSLLKRPSLLTWISCVNQGLVSLNSTMPLRLYLQRTRIRKYILKKISMSELQRFWEYTSARVLSRSEQKLLMRVLGAMWKGL</sequence>
<dbReference type="Proteomes" id="UP000680623">
    <property type="component" value="Segment"/>
</dbReference>
<proteinExistence type="inferred from homology"/>
<keyword evidence="8 21" id="KW-0548">Nucleotidyltransferase</keyword>
<keyword evidence="4 21" id="KW-0489">Methyltransferase</keyword>
<accession>A0A5J6CUU4</accession>
<dbReference type="InterPro" id="IPR025786">
    <property type="entry name" value="Mononega_L_MeTrfase"/>
</dbReference>
<evidence type="ECO:0000256" key="1">
    <source>
        <dbReference type="ARBA" id="ARBA00003132"/>
    </source>
</evidence>
<evidence type="ECO:0000256" key="6">
    <source>
        <dbReference type="ARBA" id="ARBA00022679"/>
    </source>
</evidence>
<dbReference type="GO" id="GO:0003968">
    <property type="term" value="F:RNA-directed RNA polymerase activity"/>
    <property type="evidence" value="ECO:0007669"/>
    <property type="project" value="UniProtKB-KW"/>
</dbReference>
<keyword evidence="10" id="KW-0378">Hydrolase</keyword>
<keyword evidence="15" id="KW-0511">Multifunctional enzyme</keyword>
<dbReference type="PIRSF" id="PIRSF000830">
    <property type="entry name" value="RNA_pol_ParamyxoV"/>
    <property type="match status" value="1"/>
</dbReference>
<reference evidence="24 25" key="1">
    <citation type="journal article" date="2019" name="Vet. Microbiol.">
        <title>Novel avian metaavulavirus isolated from birds of the family Columbidae in Taiwan.</title>
        <authorList>
            <person name="Liu Y.P."/>
            <person name="Kuo S.T."/>
            <person name="Chiou C.J."/>
            <person name="Terregino C."/>
            <person name="Tsai H.J."/>
        </authorList>
    </citation>
    <scope>NUCLEOTIDE SEQUENCE [LARGE SCALE GENOMIC DNA]</scope>
    <source>
        <strain evidence="24">APMV/dove/Taiwan/AHRI33/2009</strain>
    </source>
</reference>
<organism evidence="24 25">
    <name type="scientific">avian paramyxovirus 22</name>
    <dbReference type="NCBI Taxonomy" id="2849511"/>
    <lineage>
        <taxon>Viruses</taxon>
        <taxon>Riboviria</taxon>
        <taxon>Orthornavirae</taxon>
        <taxon>Negarnaviricota</taxon>
        <taxon>Haploviricotina</taxon>
        <taxon>Monjiviricetes</taxon>
        <taxon>Mononegavirales</taxon>
        <taxon>Paramyxoviridae</taxon>
        <taxon>Avulavirinae</taxon>
        <taxon>Metaavulavirus</taxon>
        <taxon>Metaavulavirus taiwanense</taxon>
        <taxon>Avian metaavulavirus 22</taxon>
    </lineage>
</organism>
<feature type="domain" description="RdRp catalytic" evidence="22">
    <location>
        <begin position="652"/>
        <end position="836"/>
    </location>
</feature>
<evidence type="ECO:0000256" key="21">
    <source>
        <dbReference type="PIRNR" id="PIRNR000830"/>
    </source>
</evidence>
<keyword evidence="21" id="KW-1035">Host cytoplasm</keyword>
<dbReference type="EMBL" id="MK677430">
    <property type="protein sequence ID" value="QEQ50568.1"/>
    <property type="molecule type" value="Viral_cRNA"/>
</dbReference>
<evidence type="ECO:0000259" key="23">
    <source>
        <dbReference type="PROSITE" id="PS51590"/>
    </source>
</evidence>
<comment type="catalytic activity">
    <reaction evidence="19">
        <text>a 5'-end (5'-triphosphoguanosine)-adenylyl-adenylyl-cytidylyl-adenosine in mRNA + 2 S-adenosyl-L-methionine = a 5'-end (N(7)-methyl 5'-triphosphoguanosine)-(2'-O-methyladenylyl)-adenylyl-cytidylyl-adenosine in mRNA + 2 S-adenosyl-L-homocysteine + H(+)</text>
        <dbReference type="Rhea" id="RHEA:65376"/>
        <dbReference type="Rhea" id="RHEA-COMP:16797"/>
        <dbReference type="Rhea" id="RHEA-COMP:16798"/>
        <dbReference type="ChEBI" id="CHEBI:15378"/>
        <dbReference type="ChEBI" id="CHEBI:57856"/>
        <dbReference type="ChEBI" id="CHEBI:59789"/>
        <dbReference type="ChEBI" id="CHEBI:156483"/>
        <dbReference type="ChEBI" id="CHEBI:156484"/>
        <dbReference type="EC" id="2.1.1.375"/>
    </reaction>
</comment>
<feature type="domain" description="Mononegavirus-type SAM-dependent 2'-O-MTase" evidence="23">
    <location>
        <begin position="1773"/>
        <end position="1986"/>
    </location>
</feature>
<evidence type="ECO:0000256" key="2">
    <source>
        <dbReference type="ARBA" id="ARBA00007934"/>
    </source>
</evidence>
<evidence type="ECO:0000256" key="17">
    <source>
        <dbReference type="ARBA" id="ARBA00024499"/>
    </source>
</evidence>
<evidence type="ECO:0000256" key="3">
    <source>
        <dbReference type="ARBA" id="ARBA00022484"/>
    </source>
</evidence>
<comment type="catalytic activity">
    <reaction evidence="17 21">
        <text>a 5'-end (5'-triphosphoguanosine)-(2'-O-methyladenylyl)-adenylyl-cytidylyl-adenosine in mRNA + S-adenosyl-L-methionine = a 5'-end (N(7)-methyl 5'-triphosphoguanosine)-(2'-O-methyladenylyl)-adenylyl-cytidylyl-adenosine in mRNA + S-adenosyl-L-homocysteine</text>
        <dbReference type="Rhea" id="RHEA:65440"/>
        <dbReference type="Rhea" id="RHEA-COMP:16798"/>
        <dbReference type="Rhea" id="RHEA-COMP:16801"/>
        <dbReference type="ChEBI" id="CHEBI:57856"/>
        <dbReference type="ChEBI" id="CHEBI:59789"/>
        <dbReference type="ChEBI" id="CHEBI:156482"/>
        <dbReference type="ChEBI" id="CHEBI:156483"/>
    </reaction>
</comment>
<evidence type="ECO:0000256" key="5">
    <source>
        <dbReference type="ARBA" id="ARBA00022664"/>
    </source>
</evidence>
<evidence type="ECO:0000313" key="24">
    <source>
        <dbReference type="EMBL" id="QEQ50568.1"/>
    </source>
</evidence>
<evidence type="ECO:0000256" key="9">
    <source>
        <dbReference type="ARBA" id="ARBA00022741"/>
    </source>
</evidence>
<evidence type="ECO:0000256" key="7">
    <source>
        <dbReference type="ARBA" id="ARBA00022691"/>
    </source>
</evidence>
<evidence type="ECO:0000256" key="20">
    <source>
        <dbReference type="ARBA" id="ARBA00048548"/>
    </source>
</evidence>
<evidence type="ECO:0000256" key="4">
    <source>
        <dbReference type="ARBA" id="ARBA00022603"/>
    </source>
</evidence>
<dbReference type="Pfam" id="PF00946">
    <property type="entry name" value="Mononeg_RNA_pol"/>
    <property type="match status" value="1"/>
</dbReference>
<evidence type="ECO:0000259" key="22">
    <source>
        <dbReference type="PROSITE" id="PS50526"/>
    </source>
</evidence>
<dbReference type="KEGG" id="vg:80536407"/>
<keyword evidence="13 21" id="KW-0693">Viral RNA replication</keyword>
<dbReference type="PROSITE" id="PS50526">
    <property type="entry name" value="RDRP_SSRNA_NEG_NONSEG"/>
    <property type="match status" value="1"/>
</dbReference>
<evidence type="ECO:0000256" key="19">
    <source>
        <dbReference type="ARBA" id="ARBA00047370"/>
    </source>
</evidence>
<comment type="subcellular location">
    <subcellularLocation>
        <location evidence="21">Virion</location>
    </subcellularLocation>
    <subcellularLocation>
        <location evidence="21">Host cytoplasm</location>
    </subcellularLocation>
</comment>
<comment type="catalytic activity">
    <reaction evidence="21">
        <text>RNA(n) + a ribonucleoside 5'-triphosphate = RNA(n+1) + diphosphate</text>
        <dbReference type="Rhea" id="RHEA:21248"/>
        <dbReference type="Rhea" id="RHEA-COMP:14527"/>
        <dbReference type="Rhea" id="RHEA-COMP:17342"/>
        <dbReference type="ChEBI" id="CHEBI:33019"/>
        <dbReference type="ChEBI" id="CHEBI:61557"/>
        <dbReference type="ChEBI" id="CHEBI:140395"/>
        <dbReference type="EC" id="2.7.7.48"/>
    </reaction>
</comment>
<keyword evidence="14 21" id="KW-0506">mRNA capping</keyword>
<evidence type="ECO:0000256" key="8">
    <source>
        <dbReference type="ARBA" id="ARBA00022695"/>
    </source>
</evidence>
<evidence type="ECO:0000256" key="18">
    <source>
        <dbReference type="ARBA" id="ARBA00047332"/>
    </source>
</evidence>
<evidence type="ECO:0000256" key="12">
    <source>
        <dbReference type="ARBA" id="ARBA00022844"/>
    </source>
</evidence>
<comment type="catalytic activity">
    <reaction evidence="18 21">
        <text>a 5'-end (5'-triphosphoguanosine)-adenylyl-adenylyl-cytidylyl-adenosine in mRNA + S-adenosyl-L-methionine = a 5'-end (5'-triphosphoguanosine)-(2'-O-methyladenylyl)-adenylyl-cytidylyl-adenosine in mRNA + S-adenosyl-L-homocysteine + H(+)</text>
        <dbReference type="Rhea" id="RHEA:65380"/>
        <dbReference type="Rhea" id="RHEA-COMP:16797"/>
        <dbReference type="Rhea" id="RHEA-COMP:16801"/>
        <dbReference type="ChEBI" id="CHEBI:15378"/>
        <dbReference type="ChEBI" id="CHEBI:57856"/>
        <dbReference type="ChEBI" id="CHEBI:59789"/>
        <dbReference type="ChEBI" id="CHEBI:156482"/>
        <dbReference type="ChEBI" id="CHEBI:156484"/>
    </reaction>
</comment>
<evidence type="ECO:0000256" key="13">
    <source>
        <dbReference type="ARBA" id="ARBA00022953"/>
    </source>
</evidence>
<keyword evidence="9 21" id="KW-0547">Nucleotide-binding</keyword>
<comment type="function">
    <text evidence="21">RNA-directed RNA polymerase that catalyzes the transcription of viral mRNAs, their capping and polyadenylation. The template is composed of the viral RNA tightly encapsidated by the nucleoprotein (N). The viral polymerase binds to the genomic RNA at the 3' leader promoter, and transcribes subsequently all viral mRNAs with a decreasing efficiency. The first gene is the most transcribed, and the last the least transcribed. The viral phosphoprotein acts as a processivity factor. Capping is concomitant with initiation of mRNA transcription. Indeed, a GDP polyribonucleotidyl transferase (PRNTase) adds the cap structure when the nascent RNA chain length has reached few nucleotides. Ribose 2'-O methylation of viral mRNA cap precedes and facilitates subsequent guanine-N-7 methylation, both activities being carried by the viral polymerase. Polyadenylation of mRNAs occur by a stuttering mechanism at a slipery stop site present at the end viral genes. After finishing transcription of a mRNA, the polymerase can resume transcription of the downstream gene.</text>
</comment>
<keyword evidence="7 21" id="KW-0949">S-adenosyl-L-methionine</keyword>
<keyword evidence="5 21" id="KW-0507">mRNA processing</keyword>
<comment type="function">
    <text evidence="1 21">RNA-directed RNA polymerase that catalyzes the replication of viral genomic RNA. The template is composed of the viral RNA tightly encapsidated by the nucleoprotein (N). The replicase mode is dependent on intracellular N protein concentration. In this mode, the polymerase replicates the whole viral genome without recognizing transcriptional signals, and the replicated genome is not caped or polyadenylated.</text>
</comment>
<evidence type="ECO:0000256" key="10">
    <source>
        <dbReference type="ARBA" id="ARBA00022801"/>
    </source>
</evidence>
<name>A0A5J6CUU4_9MONO</name>
<dbReference type="GO" id="GO:0005524">
    <property type="term" value="F:ATP binding"/>
    <property type="evidence" value="ECO:0007669"/>
    <property type="project" value="UniProtKB-KW"/>
</dbReference>
<evidence type="ECO:0000313" key="25">
    <source>
        <dbReference type="Proteomes" id="UP000680623"/>
    </source>
</evidence>
<dbReference type="EC" id="2.7.7.48" evidence="21"/>
<dbReference type="EC" id="2.7.7.88" evidence="21"/>
<dbReference type="GO" id="GO:0004482">
    <property type="term" value="F:mRNA 5'-cap (guanine-N7-)-methyltransferase activity"/>
    <property type="evidence" value="ECO:0007669"/>
    <property type="project" value="InterPro"/>
</dbReference>
<evidence type="ECO:0000256" key="16">
    <source>
        <dbReference type="ARBA" id="ARBA00024494"/>
    </source>
</evidence>